<sequence length="317" mass="36689">MYTRSFSFAVPDEVFDALVPDVMLSPKFTDFRLEPEFLKFLRSSFFRDNFSVPFMKKCIRFAIFQHIFTNPVQNVKKEIGGSFINEVETYMGVLDFLHTNLYSFYDKVPVRNSLHILQLHENIQTGRFLCDIRGSDGYKNWMQLLKNMSNEDISNLIQHQGIAAYRVQLLSKFQNQLMEGNVPISRKLCETRTSSLHLKSKVEEIILAQQCNPHALARQKMLSEIENIFRSVLRPFSSFSYSSHFLLGGKSIKSLAPNIVHDIETVLVLQPVDMLNIAVQALVKQGKWKTVELSKWCETFIAELSLRVCKFIKVLFI</sequence>
<evidence type="ECO:0000313" key="3">
    <source>
        <dbReference type="Proteomes" id="UP000053766"/>
    </source>
</evidence>
<organism evidence="2 3">
    <name type="scientific">Dictyocaulus viviparus</name>
    <name type="common">Bovine lungworm</name>
    <dbReference type="NCBI Taxonomy" id="29172"/>
    <lineage>
        <taxon>Eukaryota</taxon>
        <taxon>Metazoa</taxon>
        <taxon>Ecdysozoa</taxon>
        <taxon>Nematoda</taxon>
        <taxon>Chromadorea</taxon>
        <taxon>Rhabditida</taxon>
        <taxon>Rhabditina</taxon>
        <taxon>Rhabditomorpha</taxon>
        <taxon>Strongyloidea</taxon>
        <taxon>Metastrongylidae</taxon>
        <taxon>Dictyocaulus</taxon>
    </lineage>
</organism>
<dbReference type="InterPro" id="IPR045667">
    <property type="entry name" value="ORC3_N"/>
</dbReference>
<name>A0A0D8XKK6_DICVI</name>
<dbReference type="OrthoDB" id="5850775at2759"/>
<dbReference type="Proteomes" id="UP000053766">
    <property type="component" value="Unassembled WGS sequence"/>
</dbReference>
<reference evidence="3" key="2">
    <citation type="journal article" date="2016" name="Sci. Rep.">
        <title>Dictyocaulus viviparus genome, variome and transcriptome elucidate lungworm biology and support future intervention.</title>
        <authorList>
            <person name="McNulty S.N."/>
            <person name="Strube C."/>
            <person name="Rosa B.A."/>
            <person name="Martin J.C."/>
            <person name="Tyagi R."/>
            <person name="Choi Y.J."/>
            <person name="Wang Q."/>
            <person name="Hallsworth Pepin K."/>
            <person name="Zhang X."/>
            <person name="Ozersky P."/>
            <person name="Wilson R.K."/>
            <person name="Sternberg P.W."/>
            <person name="Gasser R.B."/>
            <person name="Mitreva M."/>
        </authorList>
    </citation>
    <scope>NUCLEOTIDE SEQUENCE [LARGE SCALE GENOMIC DNA]</scope>
    <source>
        <strain evidence="3">HannoverDv2000</strain>
    </source>
</reference>
<accession>A0A0D8XKK6</accession>
<evidence type="ECO:0000313" key="2">
    <source>
        <dbReference type="EMBL" id="KJH42871.1"/>
    </source>
</evidence>
<reference evidence="2 3" key="1">
    <citation type="submission" date="2013-11" db="EMBL/GenBank/DDBJ databases">
        <title>Draft genome of the bovine lungworm Dictyocaulus viviparus.</title>
        <authorList>
            <person name="Mitreva M."/>
        </authorList>
    </citation>
    <scope>NUCLEOTIDE SEQUENCE [LARGE SCALE GENOMIC DNA]</scope>
    <source>
        <strain evidence="2 3">HannoverDv2000</strain>
    </source>
</reference>
<feature type="domain" description="Origin recognition complex subunit 3 N-terminal" evidence="1">
    <location>
        <begin position="4"/>
        <end position="72"/>
    </location>
</feature>
<gene>
    <name evidence="2" type="ORF">DICVIV_11132</name>
</gene>
<protein>
    <recommendedName>
        <fullName evidence="1">Origin recognition complex subunit 3 N-terminal domain-containing protein</fullName>
    </recommendedName>
</protein>
<proteinExistence type="predicted"/>
<dbReference type="EMBL" id="KN716615">
    <property type="protein sequence ID" value="KJH42871.1"/>
    <property type="molecule type" value="Genomic_DNA"/>
</dbReference>
<keyword evidence="3" id="KW-1185">Reference proteome</keyword>
<dbReference type="Pfam" id="PF07034">
    <property type="entry name" value="ORC3_N"/>
    <property type="match status" value="1"/>
</dbReference>
<dbReference type="AlphaFoldDB" id="A0A0D8XKK6"/>
<evidence type="ECO:0000259" key="1">
    <source>
        <dbReference type="Pfam" id="PF07034"/>
    </source>
</evidence>